<evidence type="ECO:0000313" key="3">
    <source>
        <dbReference type="Proteomes" id="UP000037939"/>
    </source>
</evidence>
<dbReference type="PANTHER" id="PTHR39515:SF2">
    <property type="entry name" value="HTH-TYPE TRANSCRIPTIONAL REGULATOR RV0880"/>
    <property type="match status" value="1"/>
</dbReference>
<dbReference type="STRING" id="857265.WG78_04125"/>
<dbReference type="GO" id="GO:0003700">
    <property type="term" value="F:DNA-binding transcription factor activity"/>
    <property type="evidence" value="ECO:0007669"/>
    <property type="project" value="InterPro"/>
</dbReference>
<dbReference type="InterPro" id="IPR036390">
    <property type="entry name" value="WH_DNA-bd_sf"/>
</dbReference>
<protein>
    <submittedName>
        <fullName evidence="2">MarR family protein</fullName>
    </submittedName>
</protein>
<dbReference type="Gene3D" id="1.10.287.100">
    <property type="match status" value="1"/>
</dbReference>
<comment type="caution">
    <text evidence="2">The sequence shown here is derived from an EMBL/GenBank/DDBJ whole genome shotgun (WGS) entry which is preliminary data.</text>
</comment>
<dbReference type="SUPFAM" id="SSF46785">
    <property type="entry name" value="Winged helix' DNA-binding domain"/>
    <property type="match status" value="1"/>
</dbReference>
<dbReference type="Proteomes" id="UP000037939">
    <property type="component" value="Unassembled WGS sequence"/>
</dbReference>
<dbReference type="AlphaFoldDB" id="A0A0N1JTH3"/>
<evidence type="ECO:0000259" key="1">
    <source>
        <dbReference type="PROSITE" id="PS50995"/>
    </source>
</evidence>
<evidence type="ECO:0000313" key="2">
    <source>
        <dbReference type="EMBL" id="KPC54729.1"/>
    </source>
</evidence>
<dbReference type="EMBL" id="LAQT01000002">
    <property type="protein sequence ID" value="KPC54729.1"/>
    <property type="molecule type" value="Genomic_DNA"/>
</dbReference>
<keyword evidence="3" id="KW-1185">Reference proteome</keyword>
<proteinExistence type="predicted"/>
<dbReference type="Pfam" id="PF12802">
    <property type="entry name" value="MarR_2"/>
    <property type="match status" value="1"/>
</dbReference>
<dbReference type="Gene3D" id="1.10.10.10">
    <property type="entry name" value="Winged helix-like DNA-binding domain superfamily/Winged helix DNA-binding domain"/>
    <property type="match status" value="1"/>
</dbReference>
<accession>A0A0N1JTH3</accession>
<dbReference type="SMART" id="SM00347">
    <property type="entry name" value="HTH_MARR"/>
    <property type="match status" value="1"/>
</dbReference>
<dbReference type="InterPro" id="IPR000835">
    <property type="entry name" value="HTH_MarR-typ"/>
</dbReference>
<feature type="domain" description="HTH marR-type" evidence="1">
    <location>
        <begin position="61"/>
        <end position="200"/>
    </location>
</feature>
<sequence>MSPVARVQHKMVKTALIDQFMWHRPFGPSTLNPDLNSKTVQLNCINAIVRRMSLPTPKSANPELVSLAGELRISLAKLVRRVREQAQQGDFTSSQKSVLLRLERNGASTVSALARAESVRPQSMRVTVAALEAQGAVSGHPDPTDARQTLITLTETFREKVKHTRAIKEDWLLRALQAQLSVDEQTTLASAVQLLQRLAEFEQKD</sequence>
<dbReference type="PATRIC" id="fig|857265.3.peg.845"/>
<organism evidence="2 3">
    <name type="scientific">Amantichitinum ursilacus</name>
    <dbReference type="NCBI Taxonomy" id="857265"/>
    <lineage>
        <taxon>Bacteria</taxon>
        <taxon>Pseudomonadati</taxon>
        <taxon>Pseudomonadota</taxon>
        <taxon>Betaproteobacteria</taxon>
        <taxon>Neisseriales</taxon>
        <taxon>Chitinibacteraceae</taxon>
        <taxon>Amantichitinum</taxon>
    </lineage>
</organism>
<dbReference type="PROSITE" id="PS50995">
    <property type="entry name" value="HTH_MARR_2"/>
    <property type="match status" value="1"/>
</dbReference>
<dbReference type="InterPro" id="IPR036388">
    <property type="entry name" value="WH-like_DNA-bd_sf"/>
</dbReference>
<reference evidence="2 3" key="1">
    <citation type="submission" date="2015-07" db="EMBL/GenBank/DDBJ databases">
        <title>Draft genome sequence of the Amantichitinum ursilacus IGB-41, a new chitin-degrading bacterium.</title>
        <authorList>
            <person name="Kirstahler P."/>
            <person name="Guenther M."/>
            <person name="Grumaz C."/>
            <person name="Rupp S."/>
            <person name="Zibek S."/>
            <person name="Sohn K."/>
        </authorList>
    </citation>
    <scope>NUCLEOTIDE SEQUENCE [LARGE SCALE GENOMIC DNA]</scope>
    <source>
        <strain evidence="2 3">IGB-41</strain>
    </source>
</reference>
<gene>
    <name evidence="2" type="ORF">WG78_04125</name>
</gene>
<dbReference type="PANTHER" id="PTHR39515">
    <property type="entry name" value="CONSERVED PROTEIN"/>
    <property type="match status" value="1"/>
</dbReference>
<dbReference type="InterPro" id="IPR052526">
    <property type="entry name" value="HTH-type_Bedaq_tolerance"/>
</dbReference>
<name>A0A0N1JTH3_9NEIS</name>